<accession>S8E320</accession>
<dbReference type="EMBL" id="KE504159">
    <property type="protein sequence ID" value="EPS99177.1"/>
    <property type="molecule type" value="Genomic_DNA"/>
</dbReference>
<protein>
    <submittedName>
        <fullName evidence="1">Uncharacterized protein</fullName>
    </submittedName>
</protein>
<dbReference type="InParanoid" id="S8E320"/>
<evidence type="ECO:0000313" key="2">
    <source>
        <dbReference type="Proteomes" id="UP000015241"/>
    </source>
</evidence>
<name>S8E320_FOMSC</name>
<evidence type="ECO:0000313" key="1">
    <source>
        <dbReference type="EMBL" id="EPS99177.1"/>
    </source>
</evidence>
<dbReference type="HOGENOM" id="CLU_2469103_0_0_1"/>
<reference evidence="1 2" key="1">
    <citation type="journal article" date="2012" name="Science">
        <title>The Paleozoic origin of enzymatic lignin decomposition reconstructed from 31 fungal genomes.</title>
        <authorList>
            <person name="Floudas D."/>
            <person name="Binder M."/>
            <person name="Riley R."/>
            <person name="Barry K."/>
            <person name="Blanchette R.A."/>
            <person name="Henrissat B."/>
            <person name="Martinez A.T."/>
            <person name="Otillar R."/>
            <person name="Spatafora J.W."/>
            <person name="Yadav J.S."/>
            <person name="Aerts A."/>
            <person name="Benoit I."/>
            <person name="Boyd A."/>
            <person name="Carlson A."/>
            <person name="Copeland A."/>
            <person name="Coutinho P.M."/>
            <person name="de Vries R.P."/>
            <person name="Ferreira P."/>
            <person name="Findley K."/>
            <person name="Foster B."/>
            <person name="Gaskell J."/>
            <person name="Glotzer D."/>
            <person name="Gorecki P."/>
            <person name="Heitman J."/>
            <person name="Hesse C."/>
            <person name="Hori C."/>
            <person name="Igarashi K."/>
            <person name="Jurgens J.A."/>
            <person name="Kallen N."/>
            <person name="Kersten P."/>
            <person name="Kohler A."/>
            <person name="Kuees U."/>
            <person name="Kumar T.K.A."/>
            <person name="Kuo A."/>
            <person name="LaButti K."/>
            <person name="Larrondo L.F."/>
            <person name="Lindquist E."/>
            <person name="Ling A."/>
            <person name="Lombard V."/>
            <person name="Lucas S."/>
            <person name="Lundell T."/>
            <person name="Martin R."/>
            <person name="McLaughlin D.J."/>
            <person name="Morgenstern I."/>
            <person name="Morin E."/>
            <person name="Murat C."/>
            <person name="Nagy L.G."/>
            <person name="Nolan M."/>
            <person name="Ohm R.A."/>
            <person name="Patyshakuliyeva A."/>
            <person name="Rokas A."/>
            <person name="Ruiz-Duenas F.J."/>
            <person name="Sabat G."/>
            <person name="Salamov A."/>
            <person name="Samejima M."/>
            <person name="Schmutz J."/>
            <person name="Slot J.C."/>
            <person name="St John F."/>
            <person name="Stenlid J."/>
            <person name="Sun H."/>
            <person name="Sun S."/>
            <person name="Syed K."/>
            <person name="Tsang A."/>
            <person name="Wiebenga A."/>
            <person name="Young D."/>
            <person name="Pisabarro A."/>
            <person name="Eastwood D.C."/>
            <person name="Martin F."/>
            <person name="Cullen D."/>
            <person name="Grigoriev I.V."/>
            <person name="Hibbett D.S."/>
        </authorList>
    </citation>
    <scope>NUCLEOTIDE SEQUENCE</scope>
    <source>
        <strain evidence="2">FP-58527</strain>
    </source>
</reference>
<proteinExistence type="predicted"/>
<keyword evidence="2" id="KW-1185">Reference proteome</keyword>
<dbReference type="AlphaFoldDB" id="S8E320"/>
<organism evidence="1 2">
    <name type="scientific">Fomitopsis schrenkii</name>
    <name type="common">Brown rot fungus</name>
    <dbReference type="NCBI Taxonomy" id="2126942"/>
    <lineage>
        <taxon>Eukaryota</taxon>
        <taxon>Fungi</taxon>
        <taxon>Dikarya</taxon>
        <taxon>Basidiomycota</taxon>
        <taxon>Agaricomycotina</taxon>
        <taxon>Agaricomycetes</taxon>
        <taxon>Polyporales</taxon>
        <taxon>Fomitopsis</taxon>
    </lineage>
</organism>
<sequence>MLCRKRLAALHGSLDSRPFAIGVVYTLHINTVVQKMDGLLHRCHSSAAICFMWLYLSNTRIDLNRWTFSPPPSFFIISGYTKTWPVFV</sequence>
<gene>
    <name evidence="1" type="ORF">FOMPIDRAFT_94436</name>
</gene>
<dbReference type="Proteomes" id="UP000015241">
    <property type="component" value="Unassembled WGS sequence"/>
</dbReference>